<accession>A0A8S5PTS0</accession>
<dbReference type="EMBL" id="BK015511">
    <property type="protein sequence ID" value="DAE10462.1"/>
    <property type="molecule type" value="Genomic_DNA"/>
</dbReference>
<reference evidence="1" key="1">
    <citation type="journal article" date="2021" name="Proc. Natl. Acad. Sci. U.S.A.">
        <title>A Catalog of Tens of Thousands of Viruses from Human Metagenomes Reveals Hidden Associations with Chronic Diseases.</title>
        <authorList>
            <person name="Tisza M.J."/>
            <person name="Buck C.B."/>
        </authorList>
    </citation>
    <scope>NUCLEOTIDE SEQUENCE</scope>
    <source>
        <strain evidence="1">CtcLF7</strain>
    </source>
</reference>
<organism evidence="1">
    <name type="scientific">Caudovirales sp. ctcLF7</name>
    <dbReference type="NCBI Taxonomy" id="2825768"/>
    <lineage>
        <taxon>Viruses</taxon>
        <taxon>Duplodnaviria</taxon>
        <taxon>Heunggongvirae</taxon>
        <taxon>Uroviricota</taxon>
        <taxon>Caudoviricetes</taxon>
    </lineage>
</organism>
<evidence type="ECO:0000313" key="1">
    <source>
        <dbReference type="EMBL" id="DAE10462.1"/>
    </source>
</evidence>
<proteinExistence type="predicted"/>
<name>A0A8S5PTS0_9CAUD</name>
<sequence length="163" mass="18612">MATTRLLLKEICAAVREALADYPFPAPDGSWSDVRVFLHGLPQEQGDVCYPFVIVRWISGSMEEETAQVTRLRETVGLALGVYASKTQEQAGILLAELLDCLRRPLWKGRVLAGRFELEEPVKAEIPTPRTRWNEYHLATIETVWNYVWPSRGLEELTKMERP</sequence>
<protein>
    <submittedName>
        <fullName evidence="1">Tail completion protein</fullName>
    </submittedName>
</protein>